<reference evidence="1 2" key="1">
    <citation type="submission" date="2009-10" db="EMBL/GenBank/DDBJ databases">
        <authorList>
            <consortium name="Los Alamos National Laboratory (LANL)"/>
            <consortium name="National Microbial Pathogen Data Resource (NMPDR)"/>
            <person name="Munk A.C."/>
            <person name="Chertkov O."/>
            <person name="Tapia R."/>
            <person name="Green L."/>
            <person name="Rogers Y."/>
            <person name="Detter J.C."/>
            <person name="Bruce D."/>
            <person name="Brettin T.S."/>
            <person name="Colwell R.R."/>
            <person name="Huq A."/>
            <person name="Grim C.J."/>
            <person name="Hasan N.A."/>
            <person name="Bartels D."/>
            <person name="Vonstein V."/>
        </authorList>
    </citation>
    <scope>NUCLEOTIDE SEQUENCE [LARGE SCALE GENOMIC DNA]</scope>
    <source>
        <strain evidence="1 2">CIP 102891</strain>
    </source>
</reference>
<dbReference type="Proteomes" id="UP000003515">
    <property type="component" value="Unassembled WGS sequence"/>
</dbReference>
<name>A0ABP2H5W8_VIBOR</name>
<evidence type="ECO:0000313" key="1">
    <source>
        <dbReference type="EMBL" id="EEX94448.1"/>
    </source>
</evidence>
<accession>A0ABP2H5W8</accession>
<gene>
    <name evidence="1" type="ORF">VIA_001608</name>
</gene>
<keyword evidence="2" id="KW-1185">Reference proteome</keyword>
<protein>
    <submittedName>
        <fullName evidence="1">Uncharacterized protein</fullName>
    </submittedName>
</protein>
<comment type="caution">
    <text evidence="1">The sequence shown here is derived from an EMBL/GenBank/DDBJ whole genome shotgun (WGS) entry which is preliminary data.</text>
</comment>
<dbReference type="EMBL" id="ACZV01000004">
    <property type="protein sequence ID" value="EEX94448.1"/>
    <property type="molecule type" value="Genomic_DNA"/>
</dbReference>
<evidence type="ECO:0000313" key="2">
    <source>
        <dbReference type="Proteomes" id="UP000003515"/>
    </source>
</evidence>
<organism evidence="1 2">
    <name type="scientific">Vibrio orientalis CIP 102891 = ATCC 33934</name>
    <dbReference type="NCBI Taxonomy" id="675816"/>
    <lineage>
        <taxon>Bacteria</taxon>
        <taxon>Pseudomonadati</taxon>
        <taxon>Pseudomonadota</taxon>
        <taxon>Gammaproteobacteria</taxon>
        <taxon>Vibrionales</taxon>
        <taxon>Vibrionaceae</taxon>
        <taxon>Vibrio</taxon>
        <taxon>Vibrio oreintalis group</taxon>
    </lineage>
</organism>
<sequence length="38" mass="3894">MPESFVTCVCTGFALPIPLKSILGALTAKEGNNIANAT</sequence>
<proteinExistence type="predicted"/>